<comment type="caution">
    <text evidence="1">The sequence shown here is derived from an EMBL/GenBank/DDBJ whole genome shotgun (WGS) entry which is preliminary data.</text>
</comment>
<dbReference type="InterPro" id="IPR004465">
    <property type="entry name" value="RNR_NrdI"/>
</dbReference>
<dbReference type="PANTHER" id="PTHR37297">
    <property type="entry name" value="PROTEIN NRDI"/>
    <property type="match status" value="1"/>
</dbReference>
<evidence type="ECO:0000313" key="2">
    <source>
        <dbReference type="Proteomes" id="UP000034287"/>
    </source>
</evidence>
<reference evidence="1 2" key="1">
    <citation type="submission" date="2015-04" db="EMBL/GenBank/DDBJ databases">
        <title>Taxonomic description and genome sequence of Salinicoccus sediminis sp. nov., a novel hyper halotolerant bacterium isolated from marine sediment.</title>
        <authorList>
            <person name="Mathan Kumar R."/>
            <person name="Kaur G."/>
            <person name="Kumar N."/>
            <person name="Kumar A."/>
            <person name="Singh N.K."/>
            <person name="Kaur N."/>
            <person name="Mayilraj S."/>
        </authorList>
    </citation>
    <scope>NUCLEOTIDE SEQUENCE [LARGE SCALE GENOMIC DNA]</scope>
    <source>
        <strain evidence="1 2">SV-16</strain>
    </source>
</reference>
<dbReference type="PANTHER" id="PTHR37297:SF1">
    <property type="entry name" value="PROTEIN NRDI"/>
    <property type="match status" value="1"/>
</dbReference>
<dbReference type="Gene3D" id="3.40.50.360">
    <property type="match status" value="1"/>
</dbReference>
<dbReference type="PATRIC" id="fig|1432562.3.peg.1430"/>
<evidence type="ECO:0000313" key="1">
    <source>
        <dbReference type="EMBL" id="KKK34504.1"/>
    </source>
</evidence>
<accession>A0A0M2SII8</accession>
<dbReference type="NCBIfam" id="TIGR00333">
    <property type="entry name" value="nrdI"/>
    <property type="match status" value="1"/>
</dbReference>
<dbReference type="EMBL" id="LAYZ01000004">
    <property type="protein sequence ID" value="KKK34504.1"/>
    <property type="molecule type" value="Genomic_DNA"/>
</dbReference>
<gene>
    <name evidence="1" type="ORF">WN59_07180</name>
</gene>
<dbReference type="PIRSF" id="PIRSF005087">
    <property type="entry name" value="NrdI"/>
    <property type="match status" value="1"/>
</dbReference>
<dbReference type="GO" id="GO:0010181">
    <property type="term" value="F:FMN binding"/>
    <property type="evidence" value="ECO:0007669"/>
    <property type="project" value="InterPro"/>
</dbReference>
<name>A0A0M2SII8_9STAP</name>
<dbReference type="OrthoDB" id="350535at2"/>
<proteinExistence type="predicted"/>
<dbReference type="SUPFAM" id="SSF52218">
    <property type="entry name" value="Flavoproteins"/>
    <property type="match status" value="1"/>
</dbReference>
<dbReference type="Proteomes" id="UP000034287">
    <property type="component" value="Unassembled WGS sequence"/>
</dbReference>
<dbReference type="Pfam" id="PF07972">
    <property type="entry name" value="Flavodoxin_NdrI"/>
    <property type="match status" value="1"/>
</dbReference>
<organism evidence="1 2">
    <name type="scientific">Salinicoccus sediminis</name>
    <dbReference type="NCBI Taxonomy" id="1432562"/>
    <lineage>
        <taxon>Bacteria</taxon>
        <taxon>Bacillati</taxon>
        <taxon>Bacillota</taxon>
        <taxon>Bacilli</taxon>
        <taxon>Bacillales</taxon>
        <taxon>Staphylococcaceae</taxon>
        <taxon>Salinicoccus</taxon>
    </lineage>
</organism>
<protein>
    <submittedName>
        <fullName evidence="1">Ribonucleotide reductase stimulatory protein</fullName>
    </submittedName>
</protein>
<dbReference type="RefSeq" id="WP_046515000.1">
    <property type="nucleotide sequence ID" value="NZ_LAYZ01000004.1"/>
</dbReference>
<dbReference type="STRING" id="1432562.WN59_07180"/>
<keyword evidence="2" id="KW-1185">Reference proteome</keyword>
<dbReference type="InterPro" id="IPR029039">
    <property type="entry name" value="Flavoprotein-like_sf"/>
</dbReference>
<dbReference type="AlphaFoldDB" id="A0A0M2SII8"/>
<sequence length="135" mass="15229">MIIAFYSMTGNVRRFIKNSKAGEHFGTYEIRAANKDEPVDEPFILVTSTYGYGGVPAEVKSFLRVNHRRMVAVASSGNRNWGAHYAMAGEHVSNEYSVPLLMKFELHGTPGEREEFIEKAGAIHESIRREEIQSH</sequence>